<organism evidence="3 4">
    <name type="scientific">Fonsecaea multimorphosa CBS 102226</name>
    <dbReference type="NCBI Taxonomy" id="1442371"/>
    <lineage>
        <taxon>Eukaryota</taxon>
        <taxon>Fungi</taxon>
        <taxon>Dikarya</taxon>
        <taxon>Ascomycota</taxon>
        <taxon>Pezizomycotina</taxon>
        <taxon>Eurotiomycetes</taxon>
        <taxon>Chaetothyriomycetidae</taxon>
        <taxon>Chaetothyriales</taxon>
        <taxon>Herpotrichiellaceae</taxon>
        <taxon>Fonsecaea</taxon>
    </lineage>
</organism>
<keyword evidence="1" id="KW-0732">Signal</keyword>
<dbReference type="InterPro" id="IPR011050">
    <property type="entry name" value="Pectin_lyase_fold/virulence"/>
</dbReference>
<dbReference type="Proteomes" id="UP000053411">
    <property type="component" value="Unassembled WGS sequence"/>
</dbReference>
<keyword evidence="4" id="KW-1185">Reference proteome</keyword>
<reference evidence="3 4" key="1">
    <citation type="submission" date="2015-01" db="EMBL/GenBank/DDBJ databases">
        <title>The Genome Sequence of Fonsecaea multimorphosa CBS 102226.</title>
        <authorList>
            <consortium name="The Broad Institute Genomics Platform"/>
            <person name="Cuomo C."/>
            <person name="de Hoog S."/>
            <person name="Gorbushina A."/>
            <person name="Stielow B."/>
            <person name="Teixiera M."/>
            <person name="Abouelleil A."/>
            <person name="Chapman S.B."/>
            <person name="Priest M."/>
            <person name="Young S.K."/>
            <person name="Wortman J."/>
            <person name="Nusbaum C."/>
            <person name="Birren B."/>
        </authorList>
    </citation>
    <scope>NUCLEOTIDE SEQUENCE [LARGE SCALE GENOMIC DNA]</scope>
    <source>
        <strain evidence="3 4">CBS 102226</strain>
    </source>
</reference>
<gene>
    <name evidence="3" type="ORF">Z520_11796</name>
</gene>
<evidence type="ECO:0000259" key="2">
    <source>
        <dbReference type="Pfam" id="PF13229"/>
    </source>
</evidence>
<dbReference type="SUPFAM" id="SSF51126">
    <property type="entry name" value="Pectin lyase-like"/>
    <property type="match status" value="1"/>
</dbReference>
<feature type="signal peptide" evidence="1">
    <location>
        <begin position="1"/>
        <end position="30"/>
    </location>
</feature>
<name>A0A0D2I5E7_9EURO</name>
<proteinExistence type="predicted"/>
<dbReference type="Pfam" id="PF13229">
    <property type="entry name" value="Beta_helix"/>
    <property type="match status" value="1"/>
</dbReference>
<dbReference type="Gene3D" id="2.160.20.10">
    <property type="entry name" value="Single-stranded right-handed beta-helix, Pectin lyase-like"/>
    <property type="match status" value="1"/>
</dbReference>
<dbReference type="OrthoDB" id="3488255at2759"/>
<dbReference type="VEuPathDB" id="FungiDB:Z520_11796"/>
<dbReference type="RefSeq" id="XP_016626599.1">
    <property type="nucleotide sequence ID" value="XM_016782284.1"/>
</dbReference>
<dbReference type="InterPro" id="IPR006626">
    <property type="entry name" value="PbH1"/>
</dbReference>
<dbReference type="GeneID" id="27717542"/>
<accession>A0A0D2I5E7</accession>
<dbReference type="InterPro" id="IPR012334">
    <property type="entry name" value="Pectin_lyas_fold"/>
</dbReference>
<evidence type="ECO:0000256" key="1">
    <source>
        <dbReference type="SAM" id="SignalP"/>
    </source>
</evidence>
<dbReference type="EMBL" id="KN848104">
    <property type="protein sequence ID" value="KIX92476.1"/>
    <property type="molecule type" value="Genomic_DNA"/>
</dbReference>
<sequence>MAAALVSHWSDKTVLVFVWLCVWLASSVTAGVDWYGGAIHVNAGESIQAAISAAHPGQMILVAAGTYAEQLTITTDGLQLVGQGAILVPPTSYDQNTCSGLAGPNTEAGICITGQDIELADFVVEHRKVLSVGRPVQGVVVTGFEVQGFSGLDIAVVGGQDVQVKGNTLYDGARYGCLTVGSKNSLIDANTVASTTPGEDQLLFIAICMDDVSDVHVTKNTISGYSVGLCIQTEGAYVSGNDVTNACYSAFVDPGTTGAQVISNHISDGDPLCATVPNAALIGIAVLGGFGTQIQANLVEGMTAAGTNGSAVGIALLNDPTTGLDAANNVVTGNVLRGNDVDIFVETPGQGNVVEGNQCSTPAELCG</sequence>
<protein>
    <recommendedName>
        <fullName evidence="2">Right handed beta helix domain-containing protein</fullName>
    </recommendedName>
</protein>
<feature type="domain" description="Right handed beta helix" evidence="2">
    <location>
        <begin position="206"/>
        <end position="358"/>
    </location>
</feature>
<dbReference type="InterPro" id="IPR039448">
    <property type="entry name" value="Beta_helix"/>
</dbReference>
<evidence type="ECO:0000313" key="4">
    <source>
        <dbReference type="Proteomes" id="UP000053411"/>
    </source>
</evidence>
<dbReference type="AlphaFoldDB" id="A0A0D2I5E7"/>
<dbReference type="SMART" id="SM00710">
    <property type="entry name" value="PbH1"/>
    <property type="match status" value="4"/>
</dbReference>
<feature type="chain" id="PRO_5002255135" description="Right handed beta helix domain-containing protein" evidence="1">
    <location>
        <begin position="31"/>
        <end position="367"/>
    </location>
</feature>
<evidence type="ECO:0000313" key="3">
    <source>
        <dbReference type="EMBL" id="KIX92476.1"/>
    </source>
</evidence>